<dbReference type="Gramene" id="TVU18311">
    <property type="protein sequence ID" value="TVU18311"/>
    <property type="gene ID" value="EJB05_34401"/>
</dbReference>
<feature type="transmembrane region" description="Helical" evidence="2">
    <location>
        <begin position="476"/>
        <end position="498"/>
    </location>
</feature>
<feature type="transmembrane region" description="Helical" evidence="2">
    <location>
        <begin position="536"/>
        <end position="552"/>
    </location>
</feature>
<evidence type="ECO:0000256" key="1">
    <source>
        <dbReference type="SAM" id="MobiDB-lite"/>
    </source>
</evidence>
<feature type="region of interest" description="Disordered" evidence="1">
    <location>
        <begin position="1"/>
        <end position="28"/>
    </location>
</feature>
<feature type="domain" description="PGG" evidence="3">
    <location>
        <begin position="38"/>
        <end position="151"/>
    </location>
</feature>
<feature type="compositionally biased region" description="Basic and acidic residues" evidence="1">
    <location>
        <begin position="366"/>
        <end position="378"/>
    </location>
</feature>
<feature type="region of interest" description="Disordered" evidence="1">
    <location>
        <begin position="670"/>
        <end position="692"/>
    </location>
</feature>
<feature type="non-terminal residue" evidence="4">
    <location>
        <position position="1"/>
    </location>
</feature>
<evidence type="ECO:0000313" key="4">
    <source>
        <dbReference type="EMBL" id="TVU18311.1"/>
    </source>
</evidence>
<feature type="transmembrane region" description="Helical" evidence="2">
    <location>
        <begin position="740"/>
        <end position="763"/>
    </location>
</feature>
<keyword evidence="2" id="KW-0472">Membrane</keyword>
<keyword evidence="2" id="KW-1133">Transmembrane helix</keyword>
<name>A0A5J9U594_9POAL</name>
<dbReference type="PANTHER" id="PTHR24177">
    <property type="entry name" value="CASKIN"/>
    <property type="match status" value="1"/>
</dbReference>
<dbReference type="GO" id="GO:0016020">
    <property type="term" value="C:membrane"/>
    <property type="evidence" value="ECO:0007669"/>
    <property type="project" value="TreeGrafter"/>
</dbReference>
<comment type="caution">
    <text evidence="4">The sequence shown here is derived from an EMBL/GenBank/DDBJ whole genome shotgun (WGS) entry which is preliminary data.</text>
</comment>
<feature type="transmembrane region" description="Helical" evidence="2">
    <location>
        <begin position="92"/>
        <end position="115"/>
    </location>
</feature>
<feature type="transmembrane region" description="Helical" evidence="2">
    <location>
        <begin position="697"/>
        <end position="714"/>
    </location>
</feature>
<feature type="domain" description="PGG" evidence="3">
    <location>
        <begin position="690"/>
        <end position="798"/>
    </location>
</feature>
<feature type="transmembrane region" description="Helical" evidence="2">
    <location>
        <begin position="332"/>
        <end position="352"/>
    </location>
</feature>
<accession>A0A5J9U594</accession>
<feature type="domain" description="PGG" evidence="3">
    <location>
        <begin position="203"/>
        <end position="325"/>
    </location>
</feature>
<feature type="transmembrane region" description="Helical" evidence="2">
    <location>
        <begin position="451"/>
        <end position="470"/>
    </location>
</feature>
<feature type="domain" description="PGG" evidence="3">
    <location>
        <begin position="390"/>
        <end position="502"/>
    </location>
</feature>
<keyword evidence="2" id="KW-0812">Transmembrane</keyword>
<evidence type="ECO:0000256" key="2">
    <source>
        <dbReference type="SAM" id="Phobius"/>
    </source>
</evidence>
<protein>
    <recommendedName>
        <fullName evidence="3">PGG domain-containing protein</fullName>
    </recommendedName>
</protein>
<keyword evidence="5" id="KW-1185">Reference proteome</keyword>
<feature type="transmembrane region" description="Helical" evidence="2">
    <location>
        <begin position="211"/>
        <end position="230"/>
    </location>
</feature>
<gene>
    <name evidence="4" type="ORF">EJB05_34401</name>
</gene>
<dbReference type="Pfam" id="PF13962">
    <property type="entry name" value="PGG"/>
    <property type="match status" value="5"/>
</dbReference>
<dbReference type="AlphaFoldDB" id="A0A5J9U594"/>
<feature type="transmembrane region" description="Helical" evidence="2">
    <location>
        <begin position="43"/>
        <end position="61"/>
    </location>
</feature>
<feature type="transmembrane region" description="Helical" evidence="2">
    <location>
        <begin position="645"/>
        <end position="665"/>
    </location>
</feature>
<feature type="transmembrane region" description="Helical" evidence="2">
    <location>
        <begin position="775"/>
        <end position="794"/>
    </location>
</feature>
<dbReference type="OrthoDB" id="650860at2759"/>
<evidence type="ECO:0000259" key="3">
    <source>
        <dbReference type="Pfam" id="PF13962"/>
    </source>
</evidence>
<dbReference type="Proteomes" id="UP000324897">
    <property type="component" value="Chromosome 7"/>
</dbReference>
<organism evidence="4 5">
    <name type="scientific">Eragrostis curvula</name>
    <name type="common">weeping love grass</name>
    <dbReference type="NCBI Taxonomy" id="38414"/>
    <lineage>
        <taxon>Eukaryota</taxon>
        <taxon>Viridiplantae</taxon>
        <taxon>Streptophyta</taxon>
        <taxon>Embryophyta</taxon>
        <taxon>Tracheophyta</taxon>
        <taxon>Spermatophyta</taxon>
        <taxon>Magnoliopsida</taxon>
        <taxon>Liliopsida</taxon>
        <taxon>Poales</taxon>
        <taxon>Poaceae</taxon>
        <taxon>PACMAD clade</taxon>
        <taxon>Chloridoideae</taxon>
        <taxon>Eragrostideae</taxon>
        <taxon>Eragrostidinae</taxon>
        <taxon>Eragrostis</taxon>
    </lineage>
</organism>
<dbReference type="EMBL" id="RWGY01000029">
    <property type="protein sequence ID" value="TVU18311.1"/>
    <property type="molecule type" value="Genomic_DNA"/>
</dbReference>
<feature type="transmembrane region" description="Helical" evidence="2">
    <location>
        <begin position="264"/>
        <end position="283"/>
    </location>
</feature>
<feature type="transmembrane region" description="Helical" evidence="2">
    <location>
        <begin position="157"/>
        <end position="177"/>
    </location>
</feature>
<feature type="transmembrane region" description="Helical" evidence="2">
    <location>
        <begin position="303"/>
        <end position="320"/>
    </location>
</feature>
<feature type="non-terminal residue" evidence="4">
    <location>
        <position position="836"/>
    </location>
</feature>
<proteinExistence type="predicted"/>
<feature type="domain" description="PGG" evidence="3">
    <location>
        <begin position="529"/>
        <end position="636"/>
    </location>
</feature>
<evidence type="ECO:0000313" key="5">
    <source>
        <dbReference type="Proteomes" id="UP000324897"/>
    </source>
</evidence>
<feature type="region of interest" description="Disordered" evidence="1">
    <location>
        <begin position="359"/>
        <end position="387"/>
    </location>
</feature>
<reference evidence="4 5" key="1">
    <citation type="journal article" date="2019" name="Sci. Rep.">
        <title>A high-quality genome of Eragrostis curvula grass provides insights into Poaceae evolution and supports new strategies to enhance forage quality.</title>
        <authorList>
            <person name="Carballo J."/>
            <person name="Santos B.A.C.M."/>
            <person name="Zappacosta D."/>
            <person name="Garbus I."/>
            <person name="Selva J.P."/>
            <person name="Gallo C.A."/>
            <person name="Diaz A."/>
            <person name="Albertini E."/>
            <person name="Caccamo M."/>
            <person name="Echenique V."/>
        </authorList>
    </citation>
    <scope>NUCLEOTIDE SEQUENCE [LARGE SCALE GENOMIC DNA]</scope>
    <source>
        <strain evidence="5">cv. Victoria</strain>
        <tissue evidence="4">Leaf</tissue>
    </source>
</reference>
<feature type="transmembrane region" description="Helical" evidence="2">
    <location>
        <begin position="127"/>
        <end position="145"/>
    </location>
</feature>
<sequence>MAAITPLNDNHILPSSSSPLAMPPPRGGSDNDKLPWEYSLRKYLLLLATLVATVTYTAGFTPPGGVFEKTEDSHLAGDPIIRYTSKFRYVAFFYSNATAFASSLVVIVLILILSVRHELASANLGPLSVLRGFMLLDLLSLIGAYTAGTYRNQNVPVYTLVLASLTVAYIIAFHMVVPFRDQRRKNQPVDASVEGYTPEELRKKREKPRKVLMLLATFAVSVTYLAGLSAPGGFWNKDENVGQIDGHRAGDPILMGGSHERLKVFVRLNSTAFFCSLLITVQLLDKNLRMSTKKEVQSFRFRLLYASIVVALLGLVGAYATGSSRATDTTIYVTLLVGAVPASIILFQVILLQRRKGEGGQTTPIRDQENQEAIDRENTSPTQETNEAAAKEAQSLVLLLATLAVTITYQAGLDPPGGLWEEDGNGYKAGDPSYKAGDPILLTMHPARFKAFFYSNSVAFVASLLAIILVKMKLLLQTHALQVAVILNLFGLIGAYAAGSCRDVSTSIYATALAWRCPRLRGEKALEVVEKRRKRLLLFAILAATITYQAGLTPPGGFRTNKLDDHAGDPVLLYNSPPRYNAFFYCNSVSFMLSIAMILLLVNPNLYKPAIQSHAISVCTAVGMFGLVGAYAAGSTQHMRTSLKIFGLAAAILIIVVAVVLIFVISSPSGDDNVENRMPKKPNPDKNGKKQHSRKKYLMLLGILGASVTYQVGLKPPGGTWQEGINAGNPVMHDNGRPRYLAFFYINSTSFVASIIVIILLLLKPMRNGKLRSLKAMNTTIMLDLLGLLLAYAVGSTRSWKITAYVFTLVFIVLAYIDTHVRLARLIKNGFRGEEK</sequence>
<feature type="transmembrane region" description="Helical" evidence="2">
    <location>
        <begin position="582"/>
        <end position="602"/>
    </location>
</feature>
<feature type="transmembrane region" description="Helical" evidence="2">
    <location>
        <begin position="614"/>
        <end position="633"/>
    </location>
</feature>
<feature type="transmembrane region" description="Helical" evidence="2">
    <location>
        <begin position="800"/>
        <end position="817"/>
    </location>
</feature>
<dbReference type="PANTHER" id="PTHR24177:SF432">
    <property type="entry name" value="OS06G0286146 PROTEIN"/>
    <property type="match status" value="1"/>
</dbReference>
<feature type="compositionally biased region" description="Basic and acidic residues" evidence="1">
    <location>
        <begin position="674"/>
        <end position="688"/>
    </location>
</feature>
<dbReference type="InterPro" id="IPR026961">
    <property type="entry name" value="PGG_dom"/>
</dbReference>